<evidence type="ECO:0000259" key="10">
    <source>
        <dbReference type="Pfam" id="PF00401"/>
    </source>
</evidence>
<dbReference type="EMBL" id="PFMA01000044">
    <property type="protein sequence ID" value="PIY93412.1"/>
    <property type="molecule type" value="Genomic_DNA"/>
</dbReference>
<dbReference type="CDD" id="cd12152">
    <property type="entry name" value="F1-ATPase_delta"/>
    <property type="match status" value="1"/>
</dbReference>
<evidence type="ECO:0000256" key="8">
    <source>
        <dbReference type="HAMAP-Rule" id="MF_00530"/>
    </source>
</evidence>
<keyword evidence="8" id="KW-0375">Hydrogen ion transport</keyword>
<dbReference type="PANTHER" id="PTHR13822">
    <property type="entry name" value="ATP SYNTHASE DELTA/EPSILON CHAIN"/>
    <property type="match status" value="1"/>
</dbReference>
<evidence type="ECO:0000256" key="6">
    <source>
        <dbReference type="ARBA" id="ARBA00023196"/>
    </source>
</evidence>
<dbReference type="Pfam" id="PF00401">
    <property type="entry name" value="ATP-synt_DE"/>
    <property type="match status" value="1"/>
</dbReference>
<dbReference type="GO" id="GO:0005886">
    <property type="term" value="C:plasma membrane"/>
    <property type="evidence" value="ECO:0007669"/>
    <property type="project" value="UniProtKB-SubCell"/>
</dbReference>
<keyword evidence="6 8" id="KW-0139">CF(1)</keyword>
<keyword evidence="3 8" id="KW-0813">Transport</keyword>
<protein>
    <recommendedName>
        <fullName evidence="8">ATP synthase epsilon chain</fullName>
    </recommendedName>
    <alternativeName>
        <fullName evidence="8">ATP synthase F1 sector epsilon subunit</fullName>
    </alternativeName>
    <alternativeName>
        <fullName evidence="8">F-ATPase epsilon subunit</fullName>
    </alternativeName>
</protein>
<keyword evidence="4 8" id="KW-0406">Ion transport</keyword>
<evidence type="ECO:0000313" key="12">
    <source>
        <dbReference type="EMBL" id="PIY93412.1"/>
    </source>
</evidence>
<evidence type="ECO:0000256" key="9">
    <source>
        <dbReference type="RuleBase" id="RU003656"/>
    </source>
</evidence>
<dbReference type="GO" id="GO:0045259">
    <property type="term" value="C:proton-transporting ATP synthase complex"/>
    <property type="evidence" value="ECO:0007669"/>
    <property type="project" value="UniProtKB-KW"/>
</dbReference>
<dbReference type="AlphaFoldDB" id="A0A2M7RA97"/>
<keyword evidence="5 8" id="KW-0472">Membrane</keyword>
<dbReference type="Proteomes" id="UP000229449">
    <property type="component" value="Unassembled WGS sequence"/>
</dbReference>
<evidence type="ECO:0000313" key="13">
    <source>
        <dbReference type="Proteomes" id="UP000229449"/>
    </source>
</evidence>
<keyword evidence="7 8" id="KW-0066">ATP synthesis</keyword>
<dbReference type="GO" id="GO:0005524">
    <property type="term" value="F:ATP binding"/>
    <property type="evidence" value="ECO:0007669"/>
    <property type="project" value="UniProtKB-UniRule"/>
</dbReference>
<accession>A0A2M7RA97</accession>
<dbReference type="Gene3D" id="1.20.5.440">
    <property type="entry name" value="ATP synthase delta/epsilon subunit, C-terminal domain"/>
    <property type="match status" value="1"/>
</dbReference>
<name>A0A2M7RA97_9BACT</name>
<dbReference type="InterPro" id="IPR020547">
    <property type="entry name" value="ATP_synth_F1_esu_C"/>
</dbReference>
<evidence type="ECO:0000256" key="1">
    <source>
        <dbReference type="ARBA" id="ARBA00004202"/>
    </source>
</evidence>
<comment type="function">
    <text evidence="8">Produces ATP from ADP in the presence of a proton gradient across the membrane.</text>
</comment>
<comment type="subcellular location">
    <subcellularLocation>
        <location evidence="1 8">Cell membrane</location>
        <topology evidence="1 8">Peripheral membrane protein</topology>
    </subcellularLocation>
</comment>
<evidence type="ECO:0000259" key="11">
    <source>
        <dbReference type="Pfam" id="PF02823"/>
    </source>
</evidence>
<sequence>MINFKIVTPERLVYENEIYQVSIPTTSGEITVLPSHIPMVSVLAVGELKIIDKDGEHPYAVAGGFLEIQDENKIVILADKVERADTIDVERAQEARKRAEEEMIKAKAGEDVDFARLQALIDKEMNRIRVGNKYRKLK</sequence>
<dbReference type="GO" id="GO:0046933">
    <property type="term" value="F:proton-transporting ATP synthase activity, rotational mechanism"/>
    <property type="evidence" value="ECO:0007669"/>
    <property type="project" value="UniProtKB-UniRule"/>
</dbReference>
<organism evidence="12 13">
    <name type="scientific">Candidatus Magasanikbacteria bacterium CG_4_10_14_0_8_um_filter_32_14</name>
    <dbReference type="NCBI Taxonomy" id="1974640"/>
    <lineage>
        <taxon>Bacteria</taxon>
        <taxon>Candidatus Magasanikiibacteriota</taxon>
    </lineage>
</organism>
<dbReference type="Pfam" id="PF02823">
    <property type="entry name" value="ATP-synt_DE_N"/>
    <property type="match status" value="1"/>
</dbReference>
<comment type="caution">
    <text evidence="12">The sequence shown here is derived from an EMBL/GenBank/DDBJ whole genome shotgun (WGS) entry which is preliminary data.</text>
</comment>
<dbReference type="InterPro" id="IPR001469">
    <property type="entry name" value="ATP_synth_F1_dsu/esu"/>
</dbReference>
<evidence type="ECO:0000256" key="7">
    <source>
        <dbReference type="ARBA" id="ARBA00023310"/>
    </source>
</evidence>
<dbReference type="PANTHER" id="PTHR13822:SF10">
    <property type="entry name" value="ATP SYNTHASE EPSILON CHAIN, CHLOROPLASTIC"/>
    <property type="match status" value="1"/>
</dbReference>
<dbReference type="Gene3D" id="2.60.15.10">
    <property type="entry name" value="F0F1 ATP synthase delta/epsilon subunit, N-terminal"/>
    <property type="match status" value="1"/>
</dbReference>
<dbReference type="HAMAP" id="MF_00530">
    <property type="entry name" value="ATP_synth_epsil_bac"/>
    <property type="match status" value="1"/>
</dbReference>
<feature type="domain" description="ATP synthase epsilon subunit C-terminal" evidence="10">
    <location>
        <begin position="85"/>
        <end position="130"/>
    </location>
</feature>
<dbReference type="InterPro" id="IPR020546">
    <property type="entry name" value="ATP_synth_F1_dsu/esu_N"/>
</dbReference>
<comment type="subunit">
    <text evidence="8 9">F-type ATPases have 2 components, CF(1) - the catalytic core - and CF(0) - the membrane proton channel. CF(1) has five subunits: alpha(3), beta(3), gamma(1), delta(1), epsilon(1). CF(0) has three main subunits: a, b and c.</text>
</comment>
<dbReference type="SUPFAM" id="SSF46604">
    <property type="entry name" value="Epsilon subunit of F1F0-ATP synthase C-terminal domain"/>
    <property type="match status" value="1"/>
</dbReference>
<evidence type="ECO:0000256" key="2">
    <source>
        <dbReference type="ARBA" id="ARBA00005712"/>
    </source>
</evidence>
<dbReference type="NCBIfam" id="TIGR01216">
    <property type="entry name" value="ATP_synt_epsi"/>
    <property type="match status" value="1"/>
</dbReference>
<comment type="similarity">
    <text evidence="2 8 9">Belongs to the ATPase epsilon chain family.</text>
</comment>
<gene>
    <name evidence="8 12" type="primary">atpC</name>
    <name evidence="12" type="ORF">COY69_01715</name>
</gene>
<dbReference type="InterPro" id="IPR036794">
    <property type="entry name" value="ATP_F1_dsu/esu_C_sf"/>
</dbReference>
<feature type="domain" description="ATP synthase F1 complex delta/epsilon subunit N-terminal" evidence="11">
    <location>
        <begin position="3"/>
        <end position="80"/>
    </location>
</feature>
<proteinExistence type="inferred from homology"/>
<dbReference type="SUPFAM" id="SSF51344">
    <property type="entry name" value="Epsilon subunit of F1F0-ATP synthase N-terminal domain"/>
    <property type="match status" value="1"/>
</dbReference>
<evidence type="ECO:0000256" key="3">
    <source>
        <dbReference type="ARBA" id="ARBA00022448"/>
    </source>
</evidence>
<dbReference type="InterPro" id="IPR036771">
    <property type="entry name" value="ATPsynth_dsu/esu_N"/>
</dbReference>
<evidence type="ECO:0000256" key="4">
    <source>
        <dbReference type="ARBA" id="ARBA00023065"/>
    </source>
</evidence>
<evidence type="ECO:0000256" key="5">
    <source>
        <dbReference type="ARBA" id="ARBA00023136"/>
    </source>
</evidence>
<keyword evidence="8" id="KW-1003">Cell membrane</keyword>
<reference evidence="13" key="1">
    <citation type="submission" date="2017-09" db="EMBL/GenBank/DDBJ databases">
        <title>Depth-based differentiation of microbial function through sediment-hosted aquifers and enrichment of novel symbionts in the deep terrestrial subsurface.</title>
        <authorList>
            <person name="Probst A.J."/>
            <person name="Ladd B."/>
            <person name="Jarett J.K."/>
            <person name="Geller-Mcgrath D.E."/>
            <person name="Sieber C.M.K."/>
            <person name="Emerson J.B."/>
            <person name="Anantharaman K."/>
            <person name="Thomas B.C."/>
            <person name="Malmstrom R."/>
            <person name="Stieglmeier M."/>
            <person name="Klingl A."/>
            <person name="Woyke T."/>
            <person name="Ryan C.M."/>
            <person name="Banfield J.F."/>
        </authorList>
    </citation>
    <scope>NUCLEOTIDE SEQUENCE [LARGE SCALE GENOMIC DNA]</scope>
</reference>